<name>A0A645DUV0_9ZZZZ</name>
<dbReference type="AlphaFoldDB" id="A0A645DUV0"/>
<sequence>MWILGGWHNSYEAPPRDVWRSKDGKNWELVFGNAPWIHSDLPMSISFKGKMWMMGGWYNGRLENRSASHMVWSSQDGKDWNLVTQNAEWTPRCAAAIVSFQNKLWILGGTTDYYYGNKNSLLNDVWCSDDGKNWTLATKNAEWSPRAFHQAVVLNDRIYVMGGGNYDPEYWGYNDVWSSSDGVHWQKETENAQWHERIWFSSVVYGGYMWMIGGWSGNPYKNWDDVWYSKNGKDWKELKTEGSKWKERHEHAVFVFQNKIWIAGGMIPPLSNDVWSLELPSDW</sequence>
<dbReference type="SUPFAM" id="SSF117281">
    <property type="entry name" value="Kelch motif"/>
    <property type="match status" value="1"/>
</dbReference>
<dbReference type="EMBL" id="VSSQ01039108">
    <property type="protein sequence ID" value="MPM92122.1"/>
    <property type="molecule type" value="Genomic_DNA"/>
</dbReference>
<dbReference type="GO" id="GO:0005794">
    <property type="term" value="C:Golgi apparatus"/>
    <property type="evidence" value="ECO:0007669"/>
    <property type="project" value="TreeGrafter"/>
</dbReference>
<dbReference type="PANTHER" id="PTHR46376">
    <property type="entry name" value="LEUCINE-ZIPPER-LIKE TRANSCRIPTIONAL REGULATOR 1"/>
    <property type="match status" value="1"/>
</dbReference>
<comment type="caution">
    <text evidence="3">The sequence shown here is derived from an EMBL/GenBank/DDBJ whole genome shotgun (WGS) entry which is preliminary data.</text>
</comment>
<dbReference type="InterPro" id="IPR051568">
    <property type="entry name" value="LZTR1/Attractin"/>
</dbReference>
<gene>
    <name evidence="3" type="ORF">SDC9_139256</name>
</gene>
<proteinExistence type="predicted"/>
<dbReference type="PANTHER" id="PTHR46376:SF1">
    <property type="entry name" value="LEUCINE-ZIPPER-LIKE TRANSCRIPTIONAL REGULATOR 1"/>
    <property type="match status" value="1"/>
</dbReference>
<evidence type="ECO:0000256" key="1">
    <source>
        <dbReference type="ARBA" id="ARBA00022441"/>
    </source>
</evidence>
<evidence type="ECO:0000313" key="3">
    <source>
        <dbReference type="EMBL" id="MPM92122.1"/>
    </source>
</evidence>
<keyword evidence="1" id="KW-0880">Kelch repeat</keyword>
<dbReference type="Gene3D" id="2.120.10.80">
    <property type="entry name" value="Kelch-type beta propeller"/>
    <property type="match status" value="2"/>
</dbReference>
<protein>
    <recommendedName>
        <fullName evidence="4">Galactose oxidase</fullName>
    </recommendedName>
</protein>
<reference evidence="3" key="1">
    <citation type="submission" date="2019-08" db="EMBL/GenBank/DDBJ databases">
        <authorList>
            <person name="Kucharzyk K."/>
            <person name="Murdoch R.W."/>
            <person name="Higgins S."/>
            <person name="Loffler F."/>
        </authorList>
    </citation>
    <scope>NUCLEOTIDE SEQUENCE</scope>
</reference>
<evidence type="ECO:0000256" key="2">
    <source>
        <dbReference type="ARBA" id="ARBA00022737"/>
    </source>
</evidence>
<evidence type="ECO:0008006" key="4">
    <source>
        <dbReference type="Google" id="ProtNLM"/>
    </source>
</evidence>
<organism evidence="3">
    <name type="scientific">bioreactor metagenome</name>
    <dbReference type="NCBI Taxonomy" id="1076179"/>
    <lineage>
        <taxon>unclassified sequences</taxon>
        <taxon>metagenomes</taxon>
        <taxon>ecological metagenomes</taxon>
    </lineage>
</organism>
<accession>A0A645DUV0</accession>
<keyword evidence="2" id="KW-0677">Repeat</keyword>
<dbReference type="InterPro" id="IPR015915">
    <property type="entry name" value="Kelch-typ_b-propeller"/>
</dbReference>